<dbReference type="PRINTS" id="PR00295">
    <property type="entry name" value="STEFINA"/>
</dbReference>
<protein>
    <submittedName>
        <fullName evidence="2">Uncharacterized protein</fullName>
    </submittedName>
</protein>
<evidence type="ECO:0000313" key="3">
    <source>
        <dbReference type="Proteomes" id="UP001221898"/>
    </source>
</evidence>
<name>A0AAD7R5C3_9TELE</name>
<accession>A0AAD7R5C3</accession>
<comment type="caution">
    <text evidence="2">The sequence shown here is derived from an EMBL/GenBank/DDBJ whole genome shotgun (WGS) entry which is preliminary data.</text>
</comment>
<dbReference type="SUPFAM" id="SSF54403">
    <property type="entry name" value="Cystatin/monellin"/>
    <property type="match status" value="1"/>
</dbReference>
<dbReference type="InterPro" id="IPR001713">
    <property type="entry name" value="Prot_inh_stefin"/>
</dbReference>
<dbReference type="Proteomes" id="UP001221898">
    <property type="component" value="Unassembled WGS sequence"/>
</dbReference>
<evidence type="ECO:0000313" key="2">
    <source>
        <dbReference type="EMBL" id="KAJ8366226.1"/>
    </source>
</evidence>
<comment type="similarity">
    <text evidence="1">Belongs to the cystatin family.</text>
</comment>
<proteinExistence type="inferred from homology"/>
<gene>
    <name evidence="2" type="ORF">AAFF_G00365270</name>
</gene>
<dbReference type="InterPro" id="IPR046350">
    <property type="entry name" value="Cystatin_sf"/>
</dbReference>
<dbReference type="Gene3D" id="3.10.450.10">
    <property type="match status" value="1"/>
</dbReference>
<keyword evidence="3" id="KW-1185">Reference proteome</keyword>
<dbReference type="EMBL" id="JAINUG010000624">
    <property type="protein sequence ID" value="KAJ8366226.1"/>
    <property type="molecule type" value="Genomic_DNA"/>
</dbReference>
<dbReference type="GO" id="GO:0004866">
    <property type="term" value="F:endopeptidase inhibitor activity"/>
    <property type="evidence" value="ECO:0007669"/>
    <property type="project" value="InterPro"/>
</dbReference>
<dbReference type="AlphaFoldDB" id="A0AAD7R5C3"/>
<sequence>MRTILLLFDLQLKRLQFARSFQIVVVHLPAGETMTEKFGGWGPILPATPEVQDLCNKLLPQIEKKVDTNLKDLTALKYRLQSLGGGQDYRILAKSVDHYLLINIGVIKVLPTPPVAELIGAEFLPTEENPQKNGGVIKQCPFSPVCSN</sequence>
<reference evidence="2" key="1">
    <citation type="journal article" date="2023" name="Science">
        <title>Genome structures resolve the early diversification of teleost fishes.</title>
        <authorList>
            <person name="Parey E."/>
            <person name="Louis A."/>
            <person name="Montfort J."/>
            <person name="Bouchez O."/>
            <person name="Roques C."/>
            <person name="Iampietro C."/>
            <person name="Lluch J."/>
            <person name="Castinel A."/>
            <person name="Donnadieu C."/>
            <person name="Desvignes T."/>
            <person name="Floi Bucao C."/>
            <person name="Jouanno E."/>
            <person name="Wen M."/>
            <person name="Mejri S."/>
            <person name="Dirks R."/>
            <person name="Jansen H."/>
            <person name="Henkel C."/>
            <person name="Chen W.J."/>
            <person name="Zahm M."/>
            <person name="Cabau C."/>
            <person name="Klopp C."/>
            <person name="Thompson A.W."/>
            <person name="Robinson-Rechavi M."/>
            <person name="Braasch I."/>
            <person name="Lecointre G."/>
            <person name="Bobe J."/>
            <person name="Postlethwait J.H."/>
            <person name="Berthelot C."/>
            <person name="Roest Crollius H."/>
            <person name="Guiguen Y."/>
        </authorList>
    </citation>
    <scope>NUCLEOTIDE SEQUENCE</scope>
    <source>
        <strain evidence="2">NC1722</strain>
    </source>
</reference>
<evidence type="ECO:0000256" key="1">
    <source>
        <dbReference type="ARBA" id="ARBA00009403"/>
    </source>
</evidence>
<organism evidence="2 3">
    <name type="scientific">Aldrovandia affinis</name>
    <dbReference type="NCBI Taxonomy" id="143900"/>
    <lineage>
        <taxon>Eukaryota</taxon>
        <taxon>Metazoa</taxon>
        <taxon>Chordata</taxon>
        <taxon>Craniata</taxon>
        <taxon>Vertebrata</taxon>
        <taxon>Euteleostomi</taxon>
        <taxon>Actinopterygii</taxon>
        <taxon>Neopterygii</taxon>
        <taxon>Teleostei</taxon>
        <taxon>Notacanthiformes</taxon>
        <taxon>Halosauridae</taxon>
        <taxon>Aldrovandia</taxon>
    </lineage>
</organism>